<dbReference type="EMBL" id="MLYV02000643">
    <property type="protein sequence ID" value="PSR80697.1"/>
    <property type="molecule type" value="Genomic_DNA"/>
</dbReference>
<feature type="coiled-coil region" evidence="1">
    <location>
        <begin position="569"/>
        <end position="642"/>
    </location>
</feature>
<feature type="compositionally biased region" description="Polar residues" evidence="2">
    <location>
        <begin position="321"/>
        <end position="330"/>
    </location>
</feature>
<feature type="region of interest" description="Disordered" evidence="2">
    <location>
        <begin position="1"/>
        <end position="193"/>
    </location>
</feature>
<protein>
    <submittedName>
        <fullName evidence="3">Uncharacterized protein</fullName>
    </submittedName>
</protein>
<feature type="compositionally biased region" description="Polar residues" evidence="2">
    <location>
        <begin position="300"/>
        <end position="309"/>
    </location>
</feature>
<comment type="caution">
    <text evidence="3">The sequence shown here is derived from an EMBL/GenBank/DDBJ whole genome shotgun (WGS) entry which is preliminary data.</text>
</comment>
<feature type="region of interest" description="Disordered" evidence="2">
    <location>
        <begin position="490"/>
        <end position="511"/>
    </location>
</feature>
<keyword evidence="1" id="KW-0175">Coiled coil</keyword>
<feature type="compositionally biased region" description="Polar residues" evidence="2">
    <location>
        <begin position="125"/>
        <end position="145"/>
    </location>
</feature>
<feature type="compositionally biased region" description="Low complexity" evidence="2">
    <location>
        <begin position="345"/>
        <end position="363"/>
    </location>
</feature>
<feature type="compositionally biased region" description="Polar residues" evidence="2">
    <location>
        <begin position="244"/>
        <end position="268"/>
    </location>
</feature>
<proteinExistence type="predicted"/>
<accession>A0A2R6NZD7</accession>
<evidence type="ECO:0000256" key="1">
    <source>
        <dbReference type="SAM" id="Coils"/>
    </source>
</evidence>
<organism evidence="3 4">
    <name type="scientific">Hermanssonia centrifuga</name>
    <dbReference type="NCBI Taxonomy" id="98765"/>
    <lineage>
        <taxon>Eukaryota</taxon>
        <taxon>Fungi</taxon>
        <taxon>Dikarya</taxon>
        <taxon>Basidiomycota</taxon>
        <taxon>Agaricomycotina</taxon>
        <taxon>Agaricomycetes</taxon>
        <taxon>Polyporales</taxon>
        <taxon>Meruliaceae</taxon>
        <taxon>Hermanssonia</taxon>
    </lineage>
</organism>
<feature type="compositionally biased region" description="Polar residues" evidence="2">
    <location>
        <begin position="22"/>
        <end position="34"/>
    </location>
</feature>
<dbReference type="OrthoDB" id="3203770at2759"/>
<gene>
    <name evidence="3" type="ORF">PHLCEN_2v6613</name>
</gene>
<name>A0A2R6NZD7_9APHY</name>
<dbReference type="STRING" id="98765.A0A2R6NZD7"/>
<feature type="compositionally biased region" description="Low complexity" evidence="2">
    <location>
        <begin position="1"/>
        <end position="21"/>
    </location>
</feature>
<evidence type="ECO:0000313" key="3">
    <source>
        <dbReference type="EMBL" id="PSR80697.1"/>
    </source>
</evidence>
<reference evidence="3 4" key="1">
    <citation type="submission" date="2018-02" db="EMBL/GenBank/DDBJ databases">
        <title>Genome sequence of the basidiomycete white-rot fungus Phlebia centrifuga.</title>
        <authorList>
            <person name="Granchi Z."/>
            <person name="Peng M."/>
            <person name="de Vries R.P."/>
            <person name="Hilden K."/>
            <person name="Makela M.R."/>
            <person name="Grigoriev I."/>
            <person name="Riley R."/>
        </authorList>
    </citation>
    <scope>NUCLEOTIDE SEQUENCE [LARGE SCALE GENOMIC DNA]</scope>
    <source>
        <strain evidence="3 4">FBCC195</strain>
    </source>
</reference>
<evidence type="ECO:0000313" key="4">
    <source>
        <dbReference type="Proteomes" id="UP000186601"/>
    </source>
</evidence>
<feature type="region of interest" description="Disordered" evidence="2">
    <location>
        <begin position="223"/>
        <end position="363"/>
    </location>
</feature>
<keyword evidence="4" id="KW-1185">Reference proteome</keyword>
<dbReference type="AlphaFoldDB" id="A0A2R6NZD7"/>
<sequence>MTTEVTTSNTRTLRPRPNTTRGSIRQSLNLSSVSKALADVMHKDTKDTQGDKEKGSKKTKETVSRRTSITPVSHDKPDALVGGRKSKSPSPEVKTITRSSRRLSTLPKVDEIGTTSSEDRSSSSAVKQTIGRSTLRPRNSLTTASALPKYRPKSAIIDPASGKKPPSPVRGGLRRKLSISDDDNKEEKGKPTLRLATLSAEKYNRAISPLPHRGALQVNLTSAFNVRPSTPEKKVKSSAPARQVSPSRVGVTSSRMSPSKTRTLKSSKSPAAATAVSRPSSSASSSSSSQTPRTPTTPTMMQRLTNRSGGSLRMGHGPSPLGNSLPSRQGSPLAGVSARRKVQNSSPSPSRTPSASSTSSSLAPIILTEGDSIDSIEANDVEMMLSGIASPTEPTPALPRIRASLFRDDNPETPLRSTFLPSRSNMSYLSPAPPTAEDSPFLRLRPRLTAGVDRGSILSWEQLAQHSRSMGEDDIENMLSEIDAPFRPGAVSPSLTNLTDIPESPSLSAMPSPTGYGSISQVLLPDVTPSPAIHNMALRFDDFANDMPMGDTGTSTMLRLQLASAEHMAIERLSRIEALEAQLQNAKEARLQDAEDLARQISVLEEQVQGHLRPDDRLTQYAATLEEQLAHAQAAREQAVSEAVEQSRTQAEVCQTRALKVQQGKWEAATAACDASASWGAVRDAAEGELELVRSNREMLTVLLAGLGHYCQGL</sequence>
<feature type="compositionally biased region" description="Polar residues" evidence="2">
    <location>
        <begin position="493"/>
        <end position="511"/>
    </location>
</feature>
<dbReference type="Proteomes" id="UP000186601">
    <property type="component" value="Unassembled WGS sequence"/>
</dbReference>
<feature type="compositionally biased region" description="Basic and acidic residues" evidence="2">
    <location>
        <begin position="40"/>
        <end position="64"/>
    </location>
</feature>
<evidence type="ECO:0000256" key="2">
    <source>
        <dbReference type="SAM" id="MobiDB-lite"/>
    </source>
</evidence>
<feature type="compositionally biased region" description="Low complexity" evidence="2">
    <location>
        <begin position="269"/>
        <end position="299"/>
    </location>
</feature>